<dbReference type="InterPro" id="IPR050428">
    <property type="entry name" value="TCS_sensor_his_kinase"/>
</dbReference>
<comment type="subcellular location">
    <subcellularLocation>
        <location evidence="2">Membrane</location>
    </subcellularLocation>
</comment>
<dbReference type="PANTHER" id="PTHR45436:SF1">
    <property type="entry name" value="SENSOR PROTEIN QSEC"/>
    <property type="match status" value="1"/>
</dbReference>
<dbReference type="PANTHER" id="PTHR45436">
    <property type="entry name" value="SENSOR HISTIDINE KINASE YKOH"/>
    <property type="match status" value="1"/>
</dbReference>
<evidence type="ECO:0000256" key="1">
    <source>
        <dbReference type="ARBA" id="ARBA00000085"/>
    </source>
</evidence>
<evidence type="ECO:0000256" key="2">
    <source>
        <dbReference type="ARBA" id="ARBA00004370"/>
    </source>
</evidence>
<dbReference type="Proteomes" id="UP000028302">
    <property type="component" value="Unassembled WGS sequence"/>
</dbReference>
<dbReference type="InterPro" id="IPR003660">
    <property type="entry name" value="HAMP_dom"/>
</dbReference>
<keyword evidence="6 11" id="KW-0812">Transmembrane</keyword>
<feature type="domain" description="HAMP" evidence="13">
    <location>
        <begin position="189"/>
        <end position="240"/>
    </location>
</feature>
<keyword evidence="5" id="KW-0808">Transferase</keyword>
<comment type="caution">
    <text evidence="14">The sequence shown here is derived from an EMBL/GenBank/DDBJ whole genome shotgun (WGS) entry which is preliminary data.</text>
</comment>
<feature type="transmembrane region" description="Helical" evidence="11">
    <location>
        <begin position="169"/>
        <end position="192"/>
    </location>
</feature>
<keyword evidence="9" id="KW-0902">Two-component regulatory system</keyword>
<dbReference type="InterPro" id="IPR036097">
    <property type="entry name" value="HisK_dim/P_sf"/>
</dbReference>
<dbReference type="SUPFAM" id="SSF47384">
    <property type="entry name" value="Homodimeric domain of signal transducing histidine kinase"/>
    <property type="match status" value="1"/>
</dbReference>
<evidence type="ECO:0000256" key="4">
    <source>
        <dbReference type="ARBA" id="ARBA00022553"/>
    </source>
</evidence>
<dbReference type="InterPro" id="IPR004358">
    <property type="entry name" value="Sig_transdc_His_kin-like_C"/>
</dbReference>
<reference evidence="14 15" key="1">
    <citation type="submission" date="2013-03" db="EMBL/GenBank/DDBJ databases">
        <title>Salinisphaera hydrothermalis C41B8 Genome Sequencing.</title>
        <authorList>
            <person name="Li C."/>
            <person name="Lai Q."/>
            <person name="Shao Z."/>
        </authorList>
    </citation>
    <scope>NUCLEOTIDE SEQUENCE [LARGE SCALE GENOMIC DNA]</scope>
    <source>
        <strain evidence="14 15">C41B8</strain>
    </source>
</reference>
<evidence type="ECO:0000256" key="7">
    <source>
        <dbReference type="ARBA" id="ARBA00022777"/>
    </source>
</evidence>
<dbReference type="SMART" id="SM00387">
    <property type="entry name" value="HATPase_c"/>
    <property type="match status" value="1"/>
</dbReference>
<dbReference type="PROSITE" id="PS50885">
    <property type="entry name" value="HAMP"/>
    <property type="match status" value="1"/>
</dbReference>
<dbReference type="CDD" id="cd00075">
    <property type="entry name" value="HATPase"/>
    <property type="match status" value="1"/>
</dbReference>
<dbReference type="AlphaFoldDB" id="A0A084IRR9"/>
<dbReference type="EMBL" id="APNK01000001">
    <property type="protein sequence ID" value="KEZ79403.1"/>
    <property type="molecule type" value="Genomic_DNA"/>
</dbReference>
<evidence type="ECO:0000256" key="8">
    <source>
        <dbReference type="ARBA" id="ARBA00022989"/>
    </source>
</evidence>
<dbReference type="SMART" id="SM00388">
    <property type="entry name" value="HisKA"/>
    <property type="match status" value="1"/>
</dbReference>
<organism evidence="14 15">
    <name type="scientific">Salinisphaera hydrothermalis (strain C41B8)</name>
    <dbReference type="NCBI Taxonomy" id="1304275"/>
    <lineage>
        <taxon>Bacteria</taxon>
        <taxon>Pseudomonadati</taxon>
        <taxon>Pseudomonadota</taxon>
        <taxon>Gammaproteobacteria</taxon>
        <taxon>Salinisphaerales</taxon>
        <taxon>Salinisphaeraceae</taxon>
        <taxon>Salinisphaera</taxon>
    </lineage>
</organism>
<dbReference type="Pfam" id="PF00512">
    <property type="entry name" value="HisKA"/>
    <property type="match status" value="1"/>
</dbReference>
<dbReference type="PRINTS" id="PR00344">
    <property type="entry name" value="BCTRLSENSOR"/>
</dbReference>
<dbReference type="Gene3D" id="1.10.287.130">
    <property type="match status" value="1"/>
</dbReference>
<evidence type="ECO:0000256" key="5">
    <source>
        <dbReference type="ARBA" id="ARBA00022679"/>
    </source>
</evidence>
<dbReference type="InterPro" id="IPR005467">
    <property type="entry name" value="His_kinase_dom"/>
</dbReference>
<evidence type="ECO:0000256" key="10">
    <source>
        <dbReference type="ARBA" id="ARBA00023136"/>
    </source>
</evidence>
<dbReference type="Pfam" id="PF08521">
    <property type="entry name" value="2CSK_N"/>
    <property type="match status" value="1"/>
</dbReference>
<dbReference type="InterPro" id="IPR003594">
    <property type="entry name" value="HATPase_dom"/>
</dbReference>
<evidence type="ECO:0000259" key="13">
    <source>
        <dbReference type="PROSITE" id="PS50885"/>
    </source>
</evidence>
<dbReference type="Pfam" id="PF02518">
    <property type="entry name" value="HATPase_c"/>
    <property type="match status" value="1"/>
</dbReference>
<dbReference type="CDD" id="cd00082">
    <property type="entry name" value="HisKA"/>
    <property type="match status" value="1"/>
</dbReference>
<keyword evidence="4" id="KW-0597">Phosphoprotein</keyword>
<keyword evidence="7 14" id="KW-0418">Kinase</keyword>
<dbReference type="Gene3D" id="3.30.565.10">
    <property type="entry name" value="Histidine kinase-like ATPase, C-terminal domain"/>
    <property type="match status" value="1"/>
</dbReference>
<keyword evidence="8 11" id="KW-1133">Transmembrane helix</keyword>
<dbReference type="GO" id="GO:0000155">
    <property type="term" value="F:phosphorelay sensor kinase activity"/>
    <property type="evidence" value="ECO:0007669"/>
    <property type="project" value="InterPro"/>
</dbReference>
<sequence>MVEITRSLRSRLAGWLLLGATLLGTLLLVDAWINAHAEANRDYDAQLRAAALTIADGIRWRDDQPVVSIPAAALRILAGEHQERVFYSVFTQDGRRLGGNLALPIKPAWQKSARQSSVYLDTSFENVSWRLHGQSFELAGWSSNESLQIWVGHTNAGRRTLANHLFMPALIRFIVFLMGAALFGGLAIRSALRPLHRLRDQLRTRAADDVTPLSARVPGELSELAKTLDDLLTRQRNARAQLLRFVADASHQLKTPLAGLQNASELALKESHPAAWHRALQQIHGSADRTSRLARQLLNFTRLRHVPSSPPASIDLVALAADCTREWADAPSAFRHDLGFAAFDRATGPVKGEAWALRELIGNLIDNALRYTPAGCAITVGVRRRGQNVELSVEDDGPGVDEALIARLGQPFERAGRTDEHGSGLGLAIVRSVIDRHQGRLHISNRDGGGLLVSVCLPMSGQPPERTS</sequence>
<evidence type="ECO:0000256" key="3">
    <source>
        <dbReference type="ARBA" id="ARBA00012438"/>
    </source>
</evidence>
<dbReference type="OrthoDB" id="9809766at2"/>
<gene>
    <name evidence="14" type="ORF">C41B8_01600</name>
</gene>
<keyword evidence="15" id="KW-1185">Reference proteome</keyword>
<comment type="catalytic activity">
    <reaction evidence="1">
        <text>ATP + protein L-histidine = ADP + protein N-phospho-L-histidine.</text>
        <dbReference type="EC" id="2.7.13.3"/>
    </reaction>
</comment>
<accession>A0A084IRR9</accession>
<evidence type="ECO:0000313" key="15">
    <source>
        <dbReference type="Proteomes" id="UP000028302"/>
    </source>
</evidence>
<evidence type="ECO:0000313" key="14">
    <source>
        <dbReference type="EMBL" id="KEZ79403.1"/>
    </source>
</evidence>
<proteinExistence type="predicted"/>
<keyword evidence="10 11" id="KW-0472">Membrane</keyword>
<protein>
    <recommendedName>
        <fullName evidence="3">histidine kinase</fullName>
        <ecNumber evidence="3">2.7.13.3</ecNumber>
    </recommendedName>
</protein>
<dbReference type="EC" id="2.7.13.3" evidence="3"/>
<evidence type="ECO:0000256" key="6">
    <source>
        <dbReference type="ARBA" id="ARBA00022692"/>
    </source>
</evidence>
<dbReference type="InterPro" id="IPR003661">
    <property type="entry name" value="HisK_dim/P_dom"/>
</dbReference>
<dbReference type="InterPro" id="IPR013727">
    <property type="entry name" value="2CSK_N"/>
</dbReference>
<dbReference type="eggNOG" id="COG2205">
    <property type="taxonomic scope" value="Bacteria"/>
</dbReference>
<evidence type="ECO:0000256" key="11">
    <source>
        <dbReference type="SAM" id="Phobius"/>
    </source>
</evidence>
<feature type="transmembrane region" description="Helical" evidence="11">
    <location>
        <begin position="12"/>
        <end position="33"/>
    </location>
</feature>
<dbReference type="InterPro" id="IPR036890">
    <property type="entry name" value="HATPase_C_sf"/>
</dbReference>
<evidence type="ECO:0000256" key="9">
    <source>
        <dbReference type="ARBA" id="ARBA00023012"/>
    </source>
</evidence>
<name>A0A084IRR9_SALHC</name>
<dbReference type="PROSITE" id="PS50109">
    <property type="entry name" value="HIS_KIN"/>
    <property type="match status" value="1"/>
</dbReference>
<evidence type="ECO:0000259" key="12">
    <source>
        <dbReference type="PROSITE" id="PS50109"/>
    </source>
</evidence>
<dbReference type="SUPFAM" id="SSF55874">
    <property type="entry name" value="ATPase domain of HSP90 chaperone/DNA topoisomerase II/histidine kinase"/>
    <property type="match status" value="1"/>
</dbReference>
<feature type="domain" description="Histidine kinase" evidence="12">
    <location>
        <begin position="248"/>
        <end position="461"/>
    </location>
</feature>
<dbReference type="STRING" id="1304275.C41B8_01600"/>
<dbReference type="RefSeq" id="WP_037333018.1">
    <property type="nucleotide sequence ID" value="NZ_APNK01000001.1"/>
</dbReference>
<dbReference type="GO" id="GO:0005886">
    <property type="term" value="C:plasma membrane"/>
    <property type="evidence" value="ECO:0007669"/>
    <property type="project" value="TreeGrafter"/>
</dbReference>